<evidence type="ECO:0000256" key="5">
    <source>
        <dbReference type="ARBA" id="ARBA00023136"/>
    </source>
</evidence>
<dbReference type="RefSeq" id="WP_068120727.1">
    <property type="nucleotide sequence ID" value="NZ_CCXJ01000303.1"/>
</dbReference>
<keyword evidence="8" id="KW-1185">Reference proteome</keyword>
<protein>
    <submittedName>
        <fullName evidence="7">O-antigen/teichoic acid export membrane protein</fullName>
    </submittedName>
</protein>
<comment type="subcellular location">
    <subcellularLocation>
        <location evidence="1">Cell membrane</location>
        <topology evidence="1">Multi-pass membrane protein</topology>
    </subcellularLocation>
</comment>
<feature type="transmembrane region" description="Helical" evidence="6">
    <location>
        <begin position="358"/>
        <end position="376"/>
    </location>
</feature>
<evidence type="ECO:0000313" key="8">
    <source>
        <dbReference type="Proteomes" id="UP001240447"/>
    </source>
</evidence>
<feature type="transmembrane region" description="Helical" evidence="6">
    <location>
        <begin position="330"/>
        <end position="351"/>
    </location>
</feature>
<feature type="transmembrane region" description="Helical" evidence="6">
    <location>
        <begin position="226"/>
        <end position="246"/>
    </location>
</feature>
<dbReference type="EMBL" id="JAUSQM010000001">
    <property type="protein sequence ID" value="MDP9823461.1"/>
    <property type="molecule type" value="Genomic_DNA"/>
</dbReference>
<accession>A0ABT9NSR3</accession>
<name>A0ABT9NSR3_9ACTN</name>
<feature type="transmembrane region" description="Helical" evidence="6">
    <location>
        <begin position="288"/>
        <end position="310"/>
    </location>
</feature>
<evidence type="ECO:0000256" key="1">
    <source>
        <dbReference type="ARBA" id="ARBA00004651"/>
    </source>
</evidence>
<comment type="caution">
    <text evidence="7">The sequence shown here is derived from an EMBL/GenBank/DDBJ whole genome shotgun (WGS) entry which is preliminary data.</text>
</comment>
<keyword evidence="2" id="KW-1003">Cell membrane</keyword>
<evidence type="ECO:0000256" key="6">
    <source>
        <dbReference type="SAM" id="Phobius"/>
    </source>
</evidence>
<evidence type="ECO:0000256" key="2">
    <source>
        <dbReference type="ARBA" id="ARBA00022475"/>
    </source>
</evidence>
<keyword evidence="5 6" id="KW-0472">Membrane</keyword>
<feature type="transmembrane region" description="Helical" evidence="6">
    <location>
        <begin position="46"/>
        <end position="66"/>
    </location>
</feature>
<dbReference type="InterPro" id="IPR050833">
    <property type="entry name" value="Poly_Biosynth_Transport"/>
</dbReference>
<feature type="transmembrane region" description="Helical" evidence="6">
    <location>
        <begin position="119"/>
        <end position="136"/>
    </location>
</feature>
<proteinExistence type="predicted"/>
<feature type="transmembrane region" description="Helical" evidence="6">
    <location>
        <begin position="252"/>
        <end position="276"/>
    </location>
</feature>
<evidence type="ECO:0000313" key="7">
    <source>
        <dbReference type="EMBL" id="MDP9823461.1"/>
    </source>
</evidence>
<dbReference type="PANTHER" id="PTHR30250:SF11">
    <property type="entry name" value="O-ANTIGEN TRANSPORTER-RELATED"/>
    <property type="match status" value="1"/>
</dbReference>
<feature type="transmembrane region" description="Helical" evidence="6">
    <location>
        <begin position="12"/>
        <end position="34"/>
    </location>
</feature>
<dbReference type="PANTHER" id="PTHR30250">
    <property type="entry name" value="PST FAMILY PREDICTED COLANIC ACID TRANSPORTER"/>
    <property type="match status" value="1"/>
</dbReference>
<keyword evidence="4 6" id="KW-1133">Transmembrane helix</keyword>
<dbReference type="Proteomes" id="UP001240447">
    <property type="component" value="Unassembled WGS sequence"/>
</dbReference>
<keyword evidence="3 6" id="KW-0812">Transmembrane</keyword>
<feature type="transmembrane region" description="Helical" evidence="6">
    <location>
        <begin position="178"/>
        <end position="198"/>
    </location>
</feature>
<organism evidence="7 8">
    <name type="scientific">Nocardioides massiliensis</name>
    <dbReference type="NCBI Taxonomy" id="1325935"/>
    <lineage>
        <taxon>Bacteria</taxon>
        <taxon>Bacillati</taxon>
        <taxon>Actinomycetota</taxon>
        <taxon>Actinomycetes</taxon>
        <taxon>Propionibacteriales</taxon>
        <taxon>Nocardioidaceae</taxon>
        <taxon>Nocardioides</taxon>
    </lineage>
</organism>
<evidence type="ECO:0000256" key="4">
    <source>
        <dbReference type="ARBA" id="ARBA00022989"/>
    </source>
</evidence>
<feature type="transmembrane region" description="Helical" evidence="6">
    <location>
        <begin position="148"/>
        <end position="172"/>
    </location>
</feature>
<feature type="transmembrane region" description="Helical" evidence="6">
    <location>
        <begin position="382"/>
        <end position="402"/>
    </location>
</feature>
<gene>
    <name evidence="7" type="ORF">J2S59_003270</name>
</gene>
<evidence type="ECO:0000256" key="3">
    <source>
        <dbReference type="ARBA" id="ARBA00022692"/>
    </source>
</evidence>
<reference evidence="7 8" key="1">
    <citation type="submission" date="2023-07" db="EMBL/GenBank/DDBJ databases">
        <title>Sequencing the genomes of 1000 actinobacteria strains.</title>
        <authorList>
            <person name="Klenk H.-P."/>
        </authorList>
    </citation>
    <scope>NUCLEOTIDE SEQUENCE [LARGE SCALE GENOMIC DNA]</scope>
    <source>
        <strain evidence="7 8">GD13</strain>
    </source>
</reference>
<sequence>MTDDSTRGVRSMIRSGAGIAVAMAVMNVGNYAFTILAARLLGPAEYSVVASLMGLLLIVNVLSLGLQATGARRVAATPERRPEIEAGVMAATYRSALALGLLCLLAAPVLSWGLGLEDWLAAATLGLVAVPITLMGGQAGILQGEERWAALGLVYLSMGVGRLGIGVVFMAIDPSALSAMLAVAVGAWLPPLVGALALGHVGSRADRRAATAGGVRVLQEVASNSHALLAFFALTNLDIVLARATFDGHEAGLYAGGLILAKAVLFLPGFVVVLAFPSMASQGRGGRTYLKGLATVGGVGLAAVLGATFLSGLALTFVGGAEYVGVERDLWAFAVLGSLMAMLQVMVYEVVARQHGSSVYVLWAGLLAVVVATQMAHDAGELVRAVAVAHASVLLVLLAVAVRRPARPLELPSAAGSPGP</sequence>